<sequence length="99" mass="10472">MTSKTWSRQSALDVLREQRRRFADDGRSEALDSLAAVLADRLAEHTDVPPADAATVLLLAGACVGGLAVTHQMPAVMLAEIIQATAVELDRRASGGETS</sequence>
<evidence type="ECO:0008006" key="3">
    <source>
        <dbReference type="Google" id="ProtNLM"/>
    </source>
</evidence>
<name>A0ABY7K9L5_9ACTN</name>
<keyword evidence="2" id="KW-1185">Reference proteome</keyword>
<dbReference type="RefSeq" id="WP_269657926.1">
    <property type="nucleotide sequence ID" value="NZ_CP114413.1"/>
</dbReference>
<evidence type="ECO:0000313" key="1">
    <source>
        <dbReference type="EMBL" id="WAZ20238.1"/>
    </source>
</evidence>
<dbReference type="EMBL" id="CP114413">
    <property type="protein sequence ID" value="WAZ20238.1"/>
    <property type="molecule type" value="Genomic_DNA"/>
</dbReference>
<evidence type="ECO:0000313" key="2">
    <source>
        <dbReference type="Proteomes" id="UP001164439"/>
    </source>
</evidence>
<gene>
    <name evidence="1" type="ORF">STRCI_001339</name>
</gene>
<proteinExistence type="predicted"/>
<dbReference type="Proteomes" id="UP001164439">
    <property type="component" value="Chromosome"/>
</dbReference>
<protein>
    <recommendedName>
        <fullName evidence="3">MftR C-terminal domain-containing protein</fullName>
    </recommendedName>
</protein>
<accession>A0ABY7K9L5</accession>
<organism evidence="1 2">
    <name type="scientific">Streptomyces cinnabarinus</name>
    <dbReference type="NCBI Taxonomy" id="67287"/>
    <lineage>
        <taxon>Bacteria</taxon>
        <taxon>Bacillati</taxon>
        <taxon>Actinomycetota</taxon>
        <taxon>Actinomycetes</taxon>
        <taxon>Kitasatosporales</taxon>
        <taxon>Streptomycetaceae</taxon>
        <taxon>Streptomyces</taxon>
    </lineage>
</organism>
<reference evidence="1" key="1">
    <citation type="submission" date="2022-12" db="EMBL/GenBank/DDBJ databases">
        <authorList>
            <person name="Ruckert C."/>
            <person name="Busche T."/>
            <person name="Kalinowski J."/>
            <person name="Wittmann C."/>
        </authorList>
    </citation>
    <scope>NUCLEOTIDE SEQUENCE</scope>
    <source>
        <strain evidence="1">DSM 40467</strain>
    </source>
</reference>